<dbReference type="Proteomes" id="UP000315724">
    <property type="component" value="Chromosome"/>
</dbReference>
<dbReference type="OrthoDB" id="9146593at2"/>
<name>A0A517QKG5_9PLAN</name>
<evidence type="ECO:0000313" key="1">
    <source>
        <dbReference type="EMBL" id="QDT32138.1"/>
    </source>
</evidence>
<dbReference type="InterPro" id="IPR011447">
    <property type="entry name" value="DUF1552"/>
</dbReference>
<gene>
    <name evidence="1" type="ORF">Mal48_13800</name>
</gene>
<dbReference type="RefSeq" id="WP_145197215.1">
    <property type="nucleotide sequence ID" value="NZ_CP036267.1"/>
</dbReference>
<dbReference type="Pfam" id="PF07586">
    <property type="entry name" value="HXXSHH"/>
    <property type="match status" value="1"/>
</dbReference>
<dbReference type="InterPro" id="IPR006311">
    <property type="entry name" value="TAT_signal"/>
</dbReference>
<reference evidence="1 2" key="1">
    <citation type="submission" date="2019-02" db="EMBL/GenBank/DDBJ databases">
        <title>Deep-cultivation of Planctomycetes and their phenomic and genomic characterization uncovers novel biology.</title>
        <authorList>
            <person name="Wiegand S."/>
            <person name="Jogler M."/>
            <person name="Boedeker C."/>
            <person name="Pinto D."/>
            <person name="Vollmers J."/>
            <person name="Rivas-Marin E."/>
            <person name="Kohn T."/>
            <person name="Peeters S.H."/>
            <person name="Heuer A."/>
            <person name="Rast P."/>
            <person name="Oberbeckmann S."/>
            <person name="Bunk B."/>
            <person name="Jeske O."/>
            <person name="Meyerdierks A."/>
            <person name="Storesund J.E."/>
            <person name="Kallscheuer N."/>
            <person name="Luecker S."/>
            <person name="Lage O.M."/>
            <person name="Pohl T."/>
            <person name="Merkel B.J."/>
            <person name="Hornburger P."/>
            <person name="Mueller R.-W."/>
            <person name="Bruemmer F."/>
            <person name="Labrenz M."/>
            <person name="Spormann A.M."/>
            <person name="Op den Camp H."/>
            <person name="Overmann J."/>
            <person name="Amann R."/>
            <person name="Jetten M.S.M."/>
            <person name="Mascher T."/>
            <person name="Medema M.H."/>
            <person name="Devos D.P."/>
            <person name="Kaster A.-K."/>
            <person name="Ovreas L."/>
            <person name="Rohde M."/>
            <person name="Galperin M.Y."/>
            <person name="Jogler C."/>
        </authorList>
    </citation>
    <scope>NUCLEOTIDE SEQUENCE [LARGE SCALE GENOMIC DNA]</scope>
    <source>
        <strain evidence="1 2">Mal48</strain>
    </source>
</reference>
<keyword evidence="2" id="KW-1185">Reference proteome</keyword>
<dbReference type="KEGG" id="tpol:Mal48_13800"/>
<evidence type="ECO:0000313" key="2">
    <source>
        <dbReference type="Proteomes" id="UP000315724"/>
    </source>
</evidence>
<dbReference type="PROSITE" id="PS51318">
    <property type="entry name" value="TAT"/>
    <property type="match status" value="1"/>
</dbReference>
<evidence type="ECO:0008006" key="3">
    <source>
        <dbReference type="Google" id="ProtNLM"/>
    </source>
</evidence>
<dbReference type="EMBL" id="CP036267">
    <property type="protein sequence ID" value="QDT32138.1"/>
    <property type="molecule type" value="Genomic_DNA"/>
</dbReference>
<protein>
    <recommendedName>
        <fullName evidence="3">DUF1552 domain-containing protein</fullName>
    </recommendedName>
</protein>
<proteinExistence type="predicted"/>
<accession>A0A517QKG5</accession>
<organism evidence="1 2">
    <name type="scientific">Thalassoglobus polymorphus</name>
    <dbReference type="NCBI Taxonomy" id="2527994"/>
    <lineage>
        <taxon>Bacteria</taxon>
        <taxon>Pseudomonadati</taxon>
        <taxon>Planctomycetota</taxon>
        <taxon>Planctomycetia</taxon>
        <taxon>Planctomycetales</taxon>
        <taxon>Planctomycetaceae</taxon>
        <taxon>Thalassoglobus</taxon>
    </lineage>
</organism>
<sequence>MSPFTTNISRRNVLRGLGVSMALPFMESLTSRPLLGANSLPAPPKRMAFIFVPNGVNLADWTPQQTGYGFDLPSILQPLAQVQDDLLVISGLTHDKGRANGDGPGDHARSASVFLTGAQPRKTDGANIRSGVSVDQAAAQAAGHLTRLRSLELGCEPGRSAGNCDSGYSCAYSSSISWGSSSTPNGKETNPKLVFERLFSNGKQQETDKNKLRREALKKSILDFVSDDAKRLKASLGRNDQRKLDEYLTGVREIERRLDHASNDPAPIVDIDYPVPEGTPKDYGEHIRLMCDMMVLGFQTDTTRIATCMFANAGSNRSYQNLDIPNGHHALSHHRGDDEKLSKISKINQFHVAQLAYLLKKMKATPDGHGNLLDNSMVCYGSGLSDGDRHNNENLPVLLAGHGGGTITPGRHLSIPTETPMCNLFMSMLDRFGTPIDYIGDSTGRLSGLDI</sequence>
<dbReference type="AlphaFoldDB" id="A0A517QKG5"/>